<evidence type="ECO:0000256" key="4">
    <source>
        <dbReference type="ARBA" id="ARBA00023163"/>
    </source>
</evidence>
<dbReference type="NCBIfam" id="TIGR02937">
    <property type="entry name" value="sigma70-ECF"/>
    <property type="match status" value="1"/>
</dbReference>
<dbReference type="InterPro" id="IPR036388">
    <property type="entry name" value="WH-like_DNA-bd_sf"/>
</dbReference>
<dbReference type="SUPFAM" id="SSF88946">
    <property type="entry name" value="Sigma2 domain of RNA polymerase sigma factors"/>
    <property type="match status" value="1"/>
</dbReference>
<evidence type="ECO:0000256" key="3">
    <source>
        <dbReference type="ARBA" id="ARBA00023082"/>
    </source>
</evidence>
<protein>
    <submittedName>
        <fullName evidence="7">RNA polymerase sigma-70 factor, ECF subfamily</fullName>
    </submittedName>
</protein>
<keyword evidence="4" id="KW-0804">Transcription</keyword>
<evidence type="ECO:0000256" key="1">
    <source>
        <dbReference type="ARBA" id="ARBA00010641"/>
    </source>
</evidence>
<evidence type="ECO:0000259" key="5">
    <source>
        <dbReference type="Pfam" id="PF04542"/>
    </source>
</evidence>
<dbReference type="InterPro" id="IPR039425">
    <property type="entry name" value="RNA_pol_sigma-70-like"/>
</dbReference>
<dbReference type="SUPFAM" id="SSF88659">
    <property type="entry name" value="Sigma3 and sigma4 domains of RNA polymerase sigma factors"/>
    <property type="match status" value="1"/>
</dbReference>
<dbReference type="GO" id="GO:0006352">
    <property type="term" value="P:DNA-templated transcription initiation"/>
    <property type="evidence" value="ECO:0007669"/>
    <property type="project" value="InterPro"/>
</dbReference>
<dbReference type="GO" id="GO:0016987">
    <property type="term" value="F:sigma factor activity"/>
    <property type="evidence" value="ECO:0007669"/>
    <property type="project" value="UniProtKB-KW"/>
</dbReference>
<dbReference type="Gene3D" id="1.10.10.10">
    <property type="entry name" value="Winged helix-like DNA-binding domain superfamily/Winged helix DNA-binding domain"/>
    <property type="match status" value="1"/>
</dbReference>
<evidence type="ECO:0000259" key="6">
    <source>
        <dbReference type="Pfam" id="PF08281"/>
    </source>
</evidence>
<dbReference type="Pfam" id="PF08281">
    <property type="entry name" value="Sigma70_r4_2"/>
    <property type="match status" value="1"/>
</dbReference>
<keyword evidence="8" id="KW-1185">Reference proteome</keyword>
<organism evidence="7 8">
    <name type="scientific">Micromonospora coxensis</name>
    <dbReference type="NCBI Taxonomy" id="356852"/>
    <lineage>
        <taxon>Bacteria</taxon>
        <taxon>Bacillati</taxon>
        <taxon>Actinomycetota</taxon>
        <taxon>Actinomycetes</taxon>
        <taxon>Micromonosporales</taxon>
        <taxon>Micromonosporaceae</taxon>
        <taxon>Micromonospora</taxon>
    </lineage>
</organism>
<dbReference type="InterPro" id="IPR013249">
    <property type="entry name" value="RNA_pol_sigma70_r4_t2"/>
</dbReference>
<comment type="similarity">
    <text evidence="1">Belongs to the sigma-70 factor family. ECF subfamily.</text>
</comment>
<gene>
    <name evidence="7" type="ORF">GA0070614_5799</name>
</gene>
<feature type="domain" description="RNA polymerase sigma factor 70 region 4 type 2" evidence="6">
    <location>
        <begin position="135"/>
        <end position="185"/>
    </location>
</feature>
<dbReference type="PANTHER" id="PTHR43133">
    <property type="entry name" value="RNA POLYMERASE ECF-TYPE SIGMA FACTO"/>
    <property type="match status" value="1"/>
</dbReference>
<dbReference type="InterPro" id="IPR007627">
    <property type="entry name" value="RNA_pol_sigma70_r2"/>
</dbReference>
<evidence type="ECO:0000313" key="8">
    <source>
        <dbReference type="Proteomes" id="UP000198215"/>
    </source>
</evidence>
<proteinExistence type="inferred from homology"/>
<dbReference type="Pfam" id="PF04542">
    <property type="entry name" value="Sigma70_r2"/>
    <property type="match status" value="1"/>
</dbReference>
<dbReference type="InterPro" id="IPR014284">
    <property type="entry name" value="RNA_pol_sigma-70_dom"/>
</dbReference>
<keyword evidence="3" id="KW-0731">Sigma factor</keyword>
<keyword evidence="2" id="KW-0805">Transcription regulation</keyword>
<dbReference type="InterPro" id="IPR013325">
    <property type="entry name" value="RNA_pol_sigma_r2"/>
</dbReference>
<reference evidence="8" key="1">
    <citation type="submission" date="2016-06" db="EMBL/GenBank/DDBJ databases">
        <authorList>
            <person name="Varghese N."/>
            <person name="Submissions Spin"/>
        </authorList>
    </citation>
    <scope>NUCLEOTIDE SEQUENCE [LARGE SCALE GENOMIC DNA]</scope>
    <source>
        <strain evidence="8">DSM 45161</strain>
    </source>
</reference>
<sequence>MHRWKRVETVDVGSLTDAAVIQRSLRTPESFAVIFDRHAPYIHRYLARRLGAGIADDLVADTFLAAFRRRDRFDTAYPDARPWLYGIATNLVGQHRREEEREYRLRQAYVPALNEASHADRVSTVVTAQSLRHLLFDALAQLSTGDRDVLLLIAWEELTYEEAASALAIPVGTVRSRLHRARKLLRETLGSDPVNTIEEMSRNG</sequence>
<accession>A0A1C5JZD7</accession>
<dbReference type="GO" id="GO:0003677">
    <property type="term" value="F:DNA binding"/>
    <property type="evidence" value="ECO:0007669"/>
    <property type="project" value="InterPro"/>
</dbReference>
<evidence type="ECO:0000256" key="2">
    <source>
        <dbReference type="ARBA" id="ARBA00023015"/>
    </source>
</evidence>
<dbReference type="RefSeq" id="WP_088978858.1">
    <property type="nucleotide sequence ID" value="NZ_LT607753.1"/>
</dbReference>
<dbReference type="CDD" id="cd06171">
    <property type="entry name" value="Sigma70_r4"/>
    <property type="match status" value="1"/>
</dbReference>
<dbReference type="OrthoDB" id="5518337at2"/>
<dbReference type="Gene3D" id="1.10.1740.10">
    <property type="match status" value="1"/>
</dbReference>
<feature type="domain" description="RNA polymerase sigma-70 region 2" evidence="5">
    <location>
        <begin position="35"/>
        <end position="101"/>
    </location>
</feature>
<dbReference type="EMBL" id="LT607753">
    <property type="protein sequence ID" value="SCG75893.1"/>
    <property type="molecule type" value="Genomic_DNA"/>
</dbReference>
<dbReference type="AlphaFoldDB" id="A0A1C5JZD7"/>
<evidence type="ECO:0000313" key="7">
    <source>
        <dbReference type="EMBL" id="SCG75893.1"/>
    </source>
</evidence>
<dbReference type="PANTHER" id="PTHR43133:SF25">
    <property type="entry name" value="RNA POLYMERASE SIGMA FACTOR RFAY-RELATED"/>
    <property type="match status" value="1"/>
</dbReference>
<dbReference type="Proteomes" id="UP000198215">
    <property type="component" value="Chromosome I"/>
</dbReference>
<name>A0A1C5JZD7_9ACTN</name>
<dbReference type="InterPro" id="IPR013324">
    <property type="entry name" value="RNA_pol_sigma_r3/r4-like"/>
</dbReference>